<dbReference type="InterPro" id="IPR027417">
    <property type="entry name" value="P-loop_NTPase"/>
</dbReference>
<dbReference type="PROSITE" id="PS00211">
    <property type="entry name" value="ABC_TRANSPORTER_1"/>
    <property type="match status" value="1"/>
</dbReference>
<comment type="subcellular location">
    <subcellularLocation>
        <location evidence="1">Cell inner membrane</location>
        <topology evidence="1">Peripheral membrane protein</topology>
    </subcellularLocation>
</comment>
<dbReference type="InterPro" id="IPR017871">
    <property type="entry name" value="ABC_transporter-like_CS"/>
</dbReference>
<dbReference type="Pfam" id="PF08352">
    <property type="entry name" value="oligo_HPY"/>
    <property type="match status" value="1"/>
</dbReference>
<evidence type="ECO:0000313" key="10">
    <source>
        <dbReference type="Proteomes" id="UP000076964"/>
    </source>
</evidence>
<dbReference type="RefSeq" id="WP_068541030.1">
    <property type="nucleotide sequence ID" value="NZ_LSFI01000006.1"/>
</dbReference>
<keyword evidence="5" id="KW-0547">Nucleotide-binding</keyword>
<dbReference type="Proteomes" id="UP000076964">
    <property type="component" value="Unassembled WGS sequence"/>
</dbReference>
<keyword evidence="3" id="KW-0813">Transport</keyword>
<dbReference type="GO" id="GO:0016887">
    <property type="term" value="F:ATP hydrolysis activity"/>
    <property type="evidence" value="ECO:0007669"/>
    <property type="project" value="InterPro"/>
</dbReference>
<dbReference type="CDD" id="cd03257">
    <property type="entry name" value="ABC_NikE_OppD_transporters"/>
    <property type="match status" value="1"/>
</dbReference>
<proteinExistence type="inferred from homology"/>
<accession>A0A177EAC6</accession>
<evidence type="ECO:0000256" key="4">
    <source>
        <dbReference type="ARBA" id="ARBA00022475"/>
    </source>
</evidence>
<evidence type="ECO:0000256" key="3">
    <source>
        <dbReference type="ARBA" id="ARBA00022448"/>
    </source>
</evidence>
<dbReference type="PROSITE" id="PS50893">
    <property type="entry name" value="ABC_TRANSPORTER_2"/>
    <property type="match status" value="1"/>
</dbReference>
<dbReference type="PANTHER" id="PTHR43297">
    <property type="entry name" value="OLIGOPEPTIDE TRANSPORT ATP-BINDING PROTEIN APPD"/>
    <property type="match status" value="1"/>
</dbReference>
<sequence>MNILEVSALNIFYSKSRIPVVEEVSFFLPAGKTLALVGESGCGKSLTGLAIMRLLPTGLEITGGQIHFENKNLLELSPEEMRRVRGGKIAMIFQDPMVSLNPVFTVGTQIAEVLELHRGLGRQKALAEAERLLAEVGLPAPKARLKAYPHELSGGMRQRVMIAMALAGNPKVLIADEPTTALDVTIQAQILALLASLKEKHNLSVLLISHDLGVVATLADLVAVMYAGRLVEKAPCEELFSKPLHPYTRALLEVLPRPEKKSLKPLPGQVPPPGARPAGCKFSDRCPSAQKKCFEKEPPWQEVFPRHWVRCFYVSDA</sequence>
<dbReference type="InterPro" id="IPR013563">
    <property type="entry name" value="Oligopep_ABC_C"/>
</dbReference>
<comment type="similarity">
    <text evidence="2">Belongs to the ABC transporter superfamily.</text>
</comment>
<name>A0A177EAC6_9BACT</name>
<dbReference type="InterPro" id="IPR050388">
    <property type="entry name" value="ABC_Ni/Peptide_Import"/>
</dbReference>
<dbReference type="OrthoDB" id="9779287at2"/>
<dbReference type="FunFam" id="3.40.50.300:FF:000016">
    <property type="entry name" value="Oligopeptide ABC transporter ATP-binding component"/>
    <property type="match status" value="1"/>
</dbReference>
<gene>
    <name evidence="9" type="ORF">TH606_02035</name>
</gene>
<dbReference type="SUPFAM" id="SSF52540">
    <property type="entry name" value="P-loop containing nucleoside triphosphate hydrolases"/>
    <property type="match status" value="1"/>
</dbReference>
<evidence type="ECO:0000256" key="2">
    <source>
        <dbReference type="ARBA" id="ARBA00005417"/>
    </source>
</evidence>
<evidence type="ECO:0000256" key="6">
    <source>
        <dbReference type="ARBA" id="ARBA00022840"/>
    </source>
</evidence>
<dbReference type="InterPro" id="IPR003439">
    <property type="entry name" value="ABC_transporter-like_ATP-bd"/>
</dbReference>
<dbReference type="GO" id="GO:0005886">
    <property type="term" value="C:plasma membrane"/>
    <property type="evidence" value="ECO:0007669"/>
    <property type="project" value="UniProtKB-SubCell"/>
</dbReference>
<evidence type="ECO:0000256" key="1">
    <source>
        <dbReference type="ARBA" id="ARBA00004417"/>
    </source>
</evidence>
<dbReference type="PANTHER" id="PTHR43297:SF2">
    <property type="entry name" value="DIPEPTIDE TRANSPORT ATP-BINDING PROTEIN DPPD"/>
    <property type="match status" value="1"/>
</dbReference>
<keyword evidence="10" id="KW-1185">Reference proteome</keyword>
<dbReference type="AlphaFoldDB" id="A0A177EAC6"/>
<dbReference type="NCBIfam" id="TIGR01727">
    <property type="entry name" value="oligo_HPY"/>
    <property type="match status" value="1"/>
</dbReference>
<keyword evidence="6 9" id="KW-0067">ATP-binding</keyword>
<dbReference type="GO" id="GO:0015833">
    <property type="term" value="P:peptide transport"/>
    <property type="evidence" value="ECO:0007669"/>
    <property type="project" value="InterPro"/>
</dbReference>
<dbReference type="InterPro" id="IPR003593">
    <property type="entry name" value="AAA+_ATPase"/>
</dbReference>
<dbReference type="EMBL" id="LSFI01000006">
    <property type="protein sequence ID" value="OAG28380.1"/>
    <property type="molecule type" value="Genomic_DNA"/>
</dbReference>
<comment type="caution">
    <text evidence="9">The sequence shown here is derived from an EMBL/GenBank/DDBJ whole genome shotgun (WGS) entry which is preliminary data.</text>
</comment>
<dbReference type="Pfam" id="PF00005">
    <property type="entry name" value="ABC_tran"/>
    <property type="match status" value="1"/>
</dbReference>
<evidence type="ECO:0000256" key="7">
    <source>
        <dbReference type="ARBA" id="ARBA00023136"/>
    </source>
</evidence>
<keyword evidence="7" id="KW-0472">Membrane</keyword>
<evidence type="ECO:0000313" key="9">
    <source>
        <dbReference type="EMBL" id="OAG28380.1"/>
    </source>
</evidence>
<reference evidence="9 10" key="1">
    <citation type="submission" date="2016-02" db="EMBL/GenBank/DDBJ databases">
        <title>Draft genome sequence of Thermodesulfatator sp. S606.</title>
        <authorList>
            <person name="Lai Q."/>
            <person name="Cao J."/>
            <person name="Dupont S."/>
            <person name="Shao Z."/>
            <person name="Jebbar M."/>
            <person name="Alain K."/>
        </authorList>
    </citation>
    <scope>NUCLEOTIDE SEQUENCE [LARGE SCALE GENOMIC DNA]</scope>
    <source>
        <strain evidence="9 10">S606</strain>
    </source>
</reference>
<organism evidence="9 10">
    <name type="scientific">Thermodesulfatator autotrophicus</name>
    <dbReference type="NCBI Taxonomy" id="1795632"/>
    <lineage>
        <taxon>Bacteria</taxon>
        <taxon>Pseudomonadati</taxon>
        <taxon>Thermodesulfobacteriota</taxon>
        <taxon>Thermodesulfobacteria</taxon>
        <taxon>Thermodesulfobacteriales</taxon>
        <taxon>Thermodesulfatatoraceae</taxon>
        <taxon>Thermodesulfatator</taxon>
    </lineage>
</organism>
<evidence type="ECO:0000259" key="8">
    <source>
        <dbReference type="PROSITE" id="PS50893"/>
    </source>
</evidence>
<dbReference type="STRING" id="1795632.TH606_02035"/>
<dbReference type="GO" id="GO:0005524">
    <property type="term" value="F:ATP binding"/>
    <property type="evidence" value="ECO:0007669"/>
    <property type="project" value="UniProtKB-KW"/>
</dbReference>
<dbReference type="Gene3D" id="3.40.50.300">
    <property type="entry name" value="P-loop containing nucleotide triphosphate hydrolases"/>
    <property type="match status" value="1"/>
</dbReference>
<keyword evidence="4" id="KW-1003">Cell membrane</keyword>
<feature type="domain" description="ABC transporter" evidence="8">
    <location>
        <begin position="6"/>
        <end position="252"/>
    </location>
</feature>
<protein>
    <submittedName>
        <fullName evidence="9">Peptide ABC transporter ATP-binding protein</fullName>
    </submittedName>
</protein>
<dbReference type="SMART" id="SM00382">
    <property type="entry name" value="AAA"/>
    <property type="match status" value="1"/>
</dbReference>
<evidence type="ECO:0000256" key="5">
    <source>
        <dbReference type="ARBA" id="ARBA00022741"/>
    </source>
</evidence>